<dbReference type="AlphaFoldDB" id="A0A1G2BEQ7"/>
<feature type="transmembrane region" description="Helical" evidence="1">
    <location>
        <begin position="12"/>
        <end position="39"/>
    </location>
</feature>
<keyword evidence="1" id="KW-0472">Membrane</keyword>
<gene>
    <name evidence="2" type="ORF">A2319_04705</name>
</gene>
<evidence type="ECO:0000256" key="1">
    <source>
        <dbReference type="SAM" id="Phobius"/>
    </source>
</evidence>
<dbReference type="EMBL" id="MHKI01000006">
    <property type="protein sequence ID" value="OGY87718.1"/>
    <property type="molecule type" value="Genomic_DNA"/>
</dbReference>
<accession>A0A1G2BEQ7</accession>
<proteinExistence type="predicted"/>
<protein>
    <recommendedName>
        <fullName evidence="4">Type II secretion system protein J</fullName>
    </recommendedName>
</protein>
<dbReference type="Proteomes" id="UP000176420">
    <property type="component" value="Unassembled WGS sequence"/>
</dbReference>
<name>A0A1G2BEQ7_9BACT</name>
<evidence type="ECO:0000313" key="2">
    <source>
        <dbReference type="EMBL" id="OGY87718.1"/>
    </source>
</evidence>
<dbReference type="NCBIfam" id="TIGR02532">
    <property type="entry name" value="IV_pilin_GFxxxE"/>
    <property type="match status" value="1"/>
</dbReference>
<dbReference type="InterPro" id="IPR012902">
    <property type="entry name" value="N_methyl_site"/>
</dbReference>
<keyword evidence="1" id="KW-0812">Transmembrane</keyword>
<evidence type="ECO:0000313" key="3">
    <source>
        <dbReference type="Proteomes" id="UP000176420"/>
    </source>
</evidence>
<keyword evidence="1" id="KW-1133">Transmembrane helix</keyword>
<sequence>MTGVIKKELTGFTIIELLVATAVISVVMVAATTLLLMLFRGQRTAREDLYMQSQARYIFLMISDRVHNAHLDYLFYDGDPLLQKEFLALRDQAGQQTVFWFYSHNNQIDLFLCDNKPFNDTCNHQVDPTISSDWSQINSQKLYFTVGNFLIFPSRSPYEEQNSQYLSDTAPYVTIQLKLKMPKSKNESVLMQTGLTTRYYAR</sequence>
<evidence type="ECO:0008006" key="4">
    <source>
        <dbReference type="Google" id="ProtNLM"/>
    </source>
</evidence>
<organism evidence="2 3">
    <name type="scientific">Candidatus Kerfeldbacteria bacterium RIFOXYB2_FULL_38_14</name>
    <dbReference type="NCBI Taxonomy" id="1798547"/>
    <lineage>
        <taxon>Bacteria</taxon>
        <taxon>Candidatus Kerfeldiibacteriota</taxon>
    </lineage>
</organism>
<comment type="caution">
    <text evidence="2">The sequence shown here is derived from an EMBL/GenBank/DDBJ whole genome shotgun (WGS) entry which is preliminary data.</text>
</comment>
<reference evidence="2 3" key="1">
    <citation type="journal article" date="2016" name="Nat. Commun.">
        <title>Thousands of microbial genomes shed light on interconnected biogeochemical processes in an aquifer system.</title>
        <authorList>
            <person name="Anantharaman K."/>
            <person name="Brown C.T."/>
            <person name="Hug L.A."/>
            <person name="Sharon I."/>
            <person name="Castelle C.J."/>
            <person name="Probst A.J."/>
            <person name="Thomas B.C."/>
            <person name="Singh A."/>
            <person name="Wilkins M.J."/>
            <person name="Karaoz U."/>
            <person name="Brodie E.L."/>
            <person name="Williams K.H."/>
            <person name="Hubbard S.S."/>
            <person name="Banfield J.F."/>
        </authorList>
    </citation>
    <scope>NUCLEOTIDE SEQUENCE [LARGE SCALE GENOMIC DNA]</scope>
</reference>